<name>A0A815MLA6_9BILA</name>
<protein>
    <submittedName>
        <fullName evidence="3">Uncharacterized protein</fullName>
    </submittedName>
</protein>
<dbReference type="AlphaFoldDB" id="A0A815MLA6"/>
<proteinExistence type="predicted"/>
<evidence type="ECO:0000313" key="5">
    <source>
        <dbReference type="Proteomes" id="UP000663870"/>
    </source>
</evidence>
<dbReference type="Proteomes" id="UP000663864">
    <property type="component" value="Unassembled WGS sequence"/>
</dbReference>
<reference evidence="3" key="1">
    <citation type="submission" date="2021-02" db="EMBL/GenBank/DDBJ databases">
        <authorList>
            <person name="Nowell W R."/>
        </authorList>
    </citation>
    <scope>NUCLEOTIDE SEQUENCE</scope>
</reference>
<dbReference type="Proteomes" id="UP000663836">
    <property type="component" value="Unassembled WGS sequence"/>
</dbReference>
<evidence type="ECO:0000313" key="4">
    <source>
        <dbReference type="EMBL" id="CAF3677500.1"/>
    </source>
</evidence>
<evidence type="ECO:0000256" key="1">
    <source>
        <dbReference type="SAM" id="SignalP"/>
    </source>
</evidence>
<keyword evidence="1" id="KW-0732">Signal</keyword>
<dbReference type="EMBL" id="CAJOBD010000489">
    <property type="protein sequence ID" value="CAF3677500.1"/>
    <property type="molecule type" value="Genomic_DNA"/>
</dbReference>
<gene>
    <name evidence="4" type="ORF">JBS370_LOCUS7972</name>
    <name evidence="3" type="ORF">JXQ802_LOCUS36074</name>
    <name evidence="2" type="ORF">ZHD862_LOCUS21194</name>
</gene>
<evidence type="ECO:0000313" key="3">
    <source>
        <dbReference type="EMBL" id="CAF1424822.1"/>
    </source>
</evidence>
<keyword evidence="5" id="KW-1185">Reference proteome</keyword>
<organism evidence="3 5">
    <name type="scientific">Rotaria sordida</name>
    <dbReference type="NCBI Taxonomy" id="392033"/>
    <lineage>
        <taxon>Eukaryota</taxon>
        <taxon>Metazoa</taxon>
        <taxon>Spiralia</taxon>
        <taxon>Gnathifera</taxon>
        <taxon>Rotifera</taxon>
        <taxon>Eurotatoria</taxon>
        <taxon>Bdelloidea</taxon>
        <taxon>Philodinida</taxon>
        <taxon>Philodinidae</taxon>
        <taxon>Rotaria</taxon>
    </lineage>
</organism>
<evidence type="ECO:0000313" key="2">
    <source>
        <dbReference type="EMBL" id="CAF1170682.1"/>
    </source>
</evidence>
<feature type="chain" id="PRO_5035606458" evidence="1">
    <location>
        <begin position="23"/>
        <end position="77"/>
    </location>
</feature>
<feature type="signal peptide" evidence="1">
    <location>
        <begin position="1"/>
        <end position="22"/>
    </location>
</feature>
<comment type="caution">
    <text evidence="3">The sequence shown here is derived from an EMBL/GenBank/DDBJ whole genome shotgun (WGS) entry which is preliminary data.</text>
</comment>
<accession>A0A815MLA6</accession>
<dbReference type="EMBL" id="CAJNOT010001248">
    <property type="protein sequence ID" value="CAF1170682.1"/>
    <property type="molecule type" value="Genomic_DNA"/>
</dbReference>
<sequence length="77" mass="8816">MQYCYSQLFILFLCMMIIVNDGTNGLKIRLPSLRITSTFSKTGESIKKKVPMNNNRIDHPAKKIPLKVPDIGKKDDF</sequence>
<dbReference type="Proteomes" id="UP000663870">
    <property type="component" value="Unassembled WGS sequence"/>
</dbReference>
<dbReference type="EMBL" id="CAJNOL010001828">
    <property type="protein sequence ID" value="CAF1424822.1"/>
    <property type="molecule type" value="Genomic_DNA"/>
</dbReference>